<dbReference type="GO" id="GO:0046373">
    <property type="term" value="P:L-arabinose metabolic process"/>
    <property type="evidence" value="ECO:0007669"/>
    <property type="project" value="InterPro"/>
</dbReference>
<keyword evidence="7" id="KW-0326">Glycosidase</keyword>
<keyword evidence="6" id="KW-0119">Carbohydrate metabolism</keyword>
<organism evidence="9 10">
    <name type="scientific">Micromonospora inyonensis</name>
    <dbReference type="NCBI Taxonomy" id="47866"/>
    <lineage>
        <taxon>Bacteria</taxon>
        <taxon>Bacillati</taxon>
        <taxon>Actinomycetota</taxon>
        <taxon>Actinomycetes</taxon>
        <taxon>Micromonosporales</taxon>
        <taxon>Micromonosporaceae</taxon>
        <taxon>Micromonospora</taxon>
    </lineage>
</organism>
<dbReference type="EC" id="3.2.1.55" evidence="4"/>
<dbReference type="InterPro" id="IPR055235">
    <property type="entry name" value="ASD1_cat"/>
</dbReference>
<protein>
    <recommendedName>
        <fullName evidence="4">non-reducing end alpha-L-arabinofuranosidase</fullName>
        <ecNumber evidence="4">3.2.1.55</ecNumber>
    </recommendedName>
</protein>
<dbReference type="InterPro" id="IPR013780">
    <property type="entry name" value="Glyco_hydro_b"/>
</dbReference>
<dbReference type="InterPro" id="IPR010720">
    <property type="entry name" value="Alpha-L-AF_C"/>
</dbReference>
<evidence type="ECO:0000259" key="8">
    <source>
        <dbReference type="SMART" id="SM00813"/>
    </source>
</evidence>
<dbReference type="SUPFAM" id="SSF51445">
    <property type="entry name" value="(Trans)glycosidases"/>
    <property type="match status" value="1"/>
</dbReference>
<dbReference type="InterPro" id="IPR017853">
    <property type="entry name" value="GH"/>
</dbReference>
<keyword evidence="10" id="KW-1185">Reference proteome</keyword>
<comment type="similarity">
    <text evidence="2">Belongs to the glycosyl hydrolase 51 family.</text>
</comment>
<reference evidence="10" key="1">
    <citation type="submission" date="2016-06" db="EMBL/GenBank/DDBJ databases">
        <authorList>
            <person name="Varghese N."/>
        </authorList>
    </citation>
    <scope>NUCLEOTIDE SEQUENCE [LARGE SCALE GENOMIC DNA]</scope>
    <source>
        <strain evidence="10">DSM 46123</strain>
    </source>
</reference>
<evidence type="ECO:0000256" key="2">
    <source>
        <dbReference type="ARBA" id="ARBA00007186"/>
    </source>
</evidence>
<dbReference type="SUPFAM" id="SSF51011">
    <property type="entry name" value="Glycosyl hydrolase domain"/>
    <property type="match status" value="1"/>
</dbReference>
<evidence type="ECO:0000256" key="3">
    <source>
        <dbReference type="ARBA" id="ARBA00011165"/>
    </source>
</evidence>
<dbReference type="AlphaFoldDB" id="A0A1C6RB79"/>
<keyword evidence="5" id="KW-0378">Hydrolase</keyword>
<evidence type="ECO:0000256" key="7">
    <source>
        <dbReference type="ARBA" id="ARBA00023295"/>
    </source>
</evidence>
<dbReference type="Proteomes" id="UP000198906">
    <property type="component" value="Unassembled WGS sequence"/>
</dbReference>
<dbReference type="PANTHER" id="PTHR43576">
    <property type="entry name" value="ALPHA-L-ARABINOFURANOSIDASE C-RELATED"/>
    <property type="match status" value="1"/>
</dbReference>
<dbReference type="GO" id="GO:0000272">
    <property type="term" value="P:polysaccharide catabolic process"/>
    <property type="evidence" value="ECO:0007669"/>
    <property type="project" value="TreeGrafter"/>
</dbReference>
<proteinExistence type="inferred from homology"/>
<dbReference type="Pfam" id="PF22848">
    <property type="entry name" value="ASD1_dom"/>
    <property type="match status" value="1"/>
</dbReference>
<sequence length="506" mass="55538">MAPLRTAQVTIDPAFAIGAADRRLFGSFVEHMGRCVYGGVFEPGHPEADDDGFRTDVLALTRELGVSVVRYPGGNFVSGYRWEDGIGPAGDRPRRLDLAWKTIETNAFGLHEFMAWAARAQVEPMMAVNLGTRGVQEACDLLEYTNHPGGTAWSDLRRKHGAEQPYGVRLWCLGNELDGPWQVGHKTAAEYGRLAAETARAMKLVDPSISLVACGSSNRGMPTFASWEATVLEHTYEHVDYISAHTYYDPSDGDQASILASAVDMDNFIREVVATADHVAAKQRHRRKLKISFDEWNVWYQSRLQADLDRRGWVEAPALIEDTFTAVDAVVVGDLLITLLRHADRVGVACQAQLANVIAPIRTRTGGPAWRQSIFHPFALTARYARGTVLRTEPVAPTYSTARYGDVPVLDTVAVHDEERGELTVFAVNRGDTDLALDLDLRSLARPSGRSHLTLAAMDDPTACNTEAEPDRVTPRGTSIPTVDGGRCTVALPAVSWNVLRFATRS</sequence>
<comment type="catalytic activity">
    <reaction evidence="1">
        <text>Hydrolysis of terminal non-reducing alpha-L-arabinofuranoside residues in alpha-L-arabinosides.</text>
        <dbReference type="EC" id="3.2.1.55"/>
    </reaction>
</comment>
<evidence type="ECO:0000313" key="10">
    <source>
        <dbReference type="Proteomes" id="UP000198906"/>
    </source>
</evidence>
<comment type="subunit">
    <text evidence="3">Homohexamer; trimer of dimers.</text>
</comment>
<dbReference type="EMBL" id="FMHU01000001">
    <property type="protein sequence ID" value="SCL14238.1"/>
    <property type="molecule type" value="Genomic_DNA"/>
</dbReference>
<dbReference type="Gene3D" id="2.60.40.1180">
    <property type="entry name" value="Golgi alpha-mannosidase II"/>
    <property type="match status" value="1"/>
</dbReference>
<evidence type="ECO:0000256" key="6">
    <source>
        <dbReference type="ARBA" id="ARBA00023277"/>
    </source>
</evidence>
<evidence type="ECO:0000256" key="1">
    <source>
        <dbReference type="ARBA" id="ARBA00001462"/>
    </source>
</evidence>
<dbReference type="STRING" id="47866.GA0074694_0678"/>
<gene>
    <name evidence="9" type="ORF">GA0074694_0678</name>
</gene>
<name>A0A1C6RB79_9ACTN</name>
<evidence type="ECO:0000256" key="4">
    <source>
        <dbReference type="ARBA" id="ARBA00012670"/>
    </source>
</evidence>
<dbReference type="GO" id="GO:0046556">
    <property type="term" value="F:alpha-L-arabinofuranosidase activity"/>
    <property type="evidence" value="ECO:0007669"/>
    <property type="project" value="UniProtKB-EC"/>
</dbReference>
<feature type="domain" description="Alpha-L-arabinofuranosidase C-terminal" evidence="8">
    <location>
        <begin position="294"/>
        <end position="496"/>
    </location>
</feature>
<evidence type="ECO:0000313" key="9">
    <source>
        <dbReference type="EMBL" id="SCL14238.1"/>
    </source>
</evidence>
<accession>A0A1C6RB79</accession>
<dbReference type="Gene3D" id="3.20.20.80">
    <property type="entry name" value="Glycosidases"/>
    <property type="match status" value="1"/>
</dbReference>
<dbReference type="SMART" id="SM00813">
    <property type="entry name" value="Alpha-L-AF_C"/>
    <property type="match status" value="1"/>
</dbReference>
<evidence type="ECO:0000256" key="5">
    <source>
        <dbReference type="ARBA" id="ARBA00022801"/>
    </source>
</evidence>
<dbReference type="Pfam" id="PF06964">
    <property type="entry name" value="Alpha-L-AF_C"/>
    <property type="match status" value="1"/>
</dbReference>
<dbReference type="PANTHER" id="PTHR43576:SF3">
    <property type="entry name" value="ALPHA-L-ARABINOFURANOSIDASE C"/>
    <property type="match status" value="1"/>
</dbReference>